<protein>
    <submittedName>
        <fullName evidence="5">DUF4349 domain-containing protein</fullName>
    </submittedName>
</protein>
<keyword evidence="2" id="KW-0812">Transmembrane</keyword>
<dbReference type="Pfam" id="PF14257">
    <property type="entry name" value="DUF4349"/>
    <property type="match status" value="1"/>
</dbReference>
<keyword evidence="3" id="KW-0732">Signal</keyword>
<dbReference type="InterPro" id="IPR025645">
    <property type="entry name" value="DUF4349"/>
</dbReference>
<evidence type="ECO:0000256" key="1">
    <source>
        <dbReference type="SAM" id="Coils"/>
    </source>
</evidence>
<dbReference type="Gene3D" id="1.10.287.1490">
    <property type="match status" value="1"/>
</dbReference>
<feature type="coiled-coil region" evidence="1">
    <location>
        <begin position="173"/>
        <end position="216"/>
    </location>
</feature>
<feature type="transmembrane region" description="Helical" evidence="2">
    <location>
        <begin position="252"/>
        <end position="279"/>
    </location>
</feature>
<proteinExistence type="predicted"/>
<keyword evidence="2" id="KW-0472">Membrane</keyword>
<accession>A0ABW6BIS1</accession>
<dbReference type="EMBL" id="JBHUPB010000012">
    <property type="protein sequence ID" value="MFD2969192.1"/>
    <property type="molecule type" value="Genomic_DNA"/>
</dbReference>
<gene>
    <name evidence="5" type="ORF">ACFS7Y_17490</name>
</gene>
<evidence type="ECO:0000256" key="3">
    <source>
        <dbReference type="SAM" id="SignalP"/>
    </source>
</evidence>
<evidence type="ECO:0000259" key="4">
    <source>
        <dbReference type="Pfam" id="PF14257"/>
    </source>
</evidence>
<feature type="domain" description="DUF4349" evidence="4">
    <location>
        <begin position="73"/>
        <end position="280"/>
    </location>
</feature>
<dbReference type="Proteomes" id="UP001597525">
    <property type="component" value="Unassembled WGS sequence"/>
</dbReference>
<name>A0ABW6BIS1_9SPHI</name>
<sequence>MKGYCFSLFLAFSLFAGCNKAEVATTAKAVEEQAISLDVMEEPAPQAEMHALANVQAAVDPKSPLTTTTSQNKKIIRSGNIAVESKAIGKSKQAMDALLKRYGGYYEQETLSSSGSYSNYSLIARIPATHLDQFLKDIEKGGDKLTERSLRSEDVSLQYFDSESRLKSKRAYLERYQQMVSQAKSVKDLLEIQEQIRQLQEEIDSQESVMRSLKDQIAYSSLSIQLFEYQANLPIGSQNFWIQLKEAFADGWLFIGEVFLFVLRLWPFILLATVVLFAWRSYKRRKK</sequence>
<keyword evidence="6" id="KW-1185">Reference proteome</keyword>
<evidence type="ECO:0000256" key="2">
    <source>
        <dbReference type="SAM" id="Phobius"/>
    </source>
</evidence>
<dbReference type="PROSITE" id="PS51257">
    <property type="entry name" value="PROKAR_LIPOPROTEIN"/>
    <property type="match status" value="1"/>
</dbReference>
<evidence type="ECO:0000313" key="5">
    <source>
        <dbReference type="EMBL" id="MFD2969192.1"/>
    </source>
</evidence>
<feature type="signal peptide" evidence="3">
    <location>
        <begin position="1"/>
        <end position="21"/>
    </location>
</feature>
<dbReference type="RefSeq" id="WP_320186405.1">
    <property type="nucleotide sequence ID" value="NZ_CP138332.1"/>
</dbReference>
<keyword evidence="2" id="KW-1133">Transmembrane helix</keyword>
<comment type="caution">
    <text evidence="5">The sequence shown here is derived from an EMBL/GenBank/DDBJ whole genome shotgun (WGS) entry which is preliminary data.</text>
</comment>
<feature type="chain" id="PRO_5045183464" evidence="3">
    <location>
        <begin position="22"/>
        <end position="287"/>
    </location>
</feature>
<evidence type="ECO:0000313" key="6">
    <source>
        <dbReference type="Proteomes" id="UP001597525"/>
    </source>
</evidence>
<organism evidence="5 6">
    <name type="scientific">Sphingobacterium bambusae</name>
    <dbReference type="NCBI Taxonomy" id="662858"/>
    <lineage>
        <taxon>Bacteria</taxon>
        <taxon>Pseudomonadati</taxon>
        <taxon>Bacteroidota</taxon>
        <taxon>Sphingobacteriia</taxon>
        <taxon>Sphingobacteriales</taxon>
        <taxon>Sphingobacteriaceae</taxon>
        <taxon>Sphingobacterium</taxon>
    </lineage>
</organism>
<reference evidence="6" key="1">
    <citation type="journal article" date="2019" name="Int. J. Syst. Evol. Microbiol.">
        <title>The Global Catalogue of Microorganisms (GCM) 10K type strain sequencing project: providing services to taxonomists for standard genome sequencing and annotation.</title>
        <authorList>
            <consortium name="The Broad Institute Genomics Platform"/>
            <consortium name="The Broad Institute Genome Sequencing Center for Infectious Disease"/>
            <person name="Wu L."/>
            <person name="Ma J."/>
        </authorList>
    </citation>
    <scope>NUCLEOTIDE SEQUENCE [LARGE SCALE GENOMIC DNA]</scope>
    <source>
        <strain evidence="6">KCTC 22814</strain>
    </source>
</reference>
<keyword evidence="1" id="KW-0175">Coiled coil</keyword>